<gene>
    <name evidence="1" type="ORF">B296_00019748</name>
</gene>
<dbReference type="Proteomes" id="UP000287651">
    <property type="component" value="Unassembled WGS sequence"/>
</dbReference>
<organism evidence="1 2">
    <name type="scientific">Ensete ventricosum</name>
    <name type="common">Abyssinian banana</name>
    <name type="synonym">Musa ensete</name>
    <dbReference type="NCBI Taxonomy" id="4639"/>
    <lineage>
        <taxon>Eukaryota</taxon>
        <taxon>Viridiplantae</taxon>
        <taxon>Streptophyta</taxon>
        <taxon>Embryophyta</taxon>
        <taxon>Tracheophyta</taxon>
        <taxon>Spermatophyta</taxon>
        <taxon>Magnoliopsida</taxon>
        <taxon>Liliopsida</taxon>
        <taxon>Zingiberales</taxon>
        <taxon>Musaceae</taxon>
        <taxon>Ensete</taxon>
    </lineage>
</organism>
<accession>A0A427A706</accession>
<dbReference type="AlphaFoldDB" id="A0A427A706"/>
<protein>
    <submittedName>
        <fullName evidence="1">Uncharacterized protein</fullName>
    </submittedName>
</protein>
<evidence type="ECO:0000313" key="2">
    <source>
        <dbReference type="Proteomes" id="UP000287651"/>
    </source>
</evidence>
<reference evidence="1 2" key="1">
    <citation type="journal article" date="2014" name="Agronomy (Basel)">
        <title>A Draft Genome Sequence for Ensete ventricosum, the Drought-Tolerant Tree Against Hunger.</title>
        <authorList>
            <person name="Harrison J."/>
            <person name="Moore K.A."/>
            <person name="Paszkiewicz K."/>
            <person name="Jones T."/>
            <person name="Grant M."/>
            <person name="Ambacheew D."/>
            <person name="Muzemil S."/>
            <person name="Studholme D.J."/>
        </authorList>
    </citation>
    <scope>NUCLEOTIDE SEQUENCE [LARGE SCALE GENOMIC DNA]</scope>
</reference>
<dbReference type="EMBL" id="AMZH03003527">
    <property type="protein sequence ID" value="RRT72046.1"/>
    <property type="molecule type" value="Genomic_DNA"/>
</dbReference>
<sequence length="111" mass="12428">MAGEKPSVELCKGVNGLDKVVLRDARGSSAEVPSFFAPFSESSSLVPTNFFPFYNKRSRILCHLLLVVYLFGGHVTSWRTDHREELLFVSNKVLISCLVLSPHYLQDSVLI</sequence>
<proteinExistence type="predicted"/>
<evidence type="ECO:0000313" key="1">
    <source>
        <dbReference type="EMBL" id="RRT72046.1"/>
    </source>
</evidence>
<name>A0A427A706_ENSVE</name>
<comment type="caution">
    <text evidence="1">The sequence shown here is derived from an EMBL/GenBank/DDBJ whole genome shotgun (WGS) entry which is preliminary data.</text>
</comment>